<dbReference type="OrthoDB" id="159206at2"/>
<dbReference type="InterPro" id="IPR029063">
    <property type="entry name" value="SAM-dependent_MTases_sf"/>
</dbReference>
<proteinExistence type="predicted"/>
<reference evidence="3 4" key="1">
    <citation type="submission" date="2018-08" db="EMBL/GenBank/DDBJ databases">
        <title>Genomic Encyclopedia of Type Strains, Phase IV (KMG-IV): sequencing the most valuable type-strain genomes for metagenomic binning, comparative biology and taxonomic classification.</title>
        <authorList>
            <person name="Goeker M."/>
        </authorList>
    </citation>
    <scope>NUCLEOTIDE SEQUENCE [LARGE SCALE GENOMIC DNA]</scope>
    <source>
        <strain evidence="3 4">DSM 23923</strain>
    </source>
</reference>
<name>A0A347ZPV0_9CHLR</name>
<dbReference type="GO" id="GO:0032259">
    <property type="term" value="P:methylation"/>
    <property type="evidence" value="ECO:0007669"/>
    <property type="project" value="UniProtKB-KW"/>
</dbReference>
<dbReference type="CDD" id="cd02440">
    <property type="entry name" value="AdoMet_MTases"/>
    <property type="match status" value="1"/>
</dbReference>
<dbReference type="PANTHER" id="PTHR13069">
    <property type="entry name" value="ALKYLATED DNA REPAIR PROTEIN ALKB HOMOLOG 8"/>
    <property type="match status" value="1"/>
</dbReference>
<dbReference type="Gene3D" id="3.40.50.150">
    <property type="entry name" value="Vaccinia Virus protein VP39"/>
    <property type="match status" value="1"/>
</dbReference>
<organism evidence="3 4">
    <name type="scientific">Pelolinea submarina</name>
    <dbReference type="NCBI Taxonomy" id="913107"/>
    <lineage>
        <taxon>Bacteria</taxon>
        <taxon>Bacillati</taxon>
        <taxon>Chloroflexota</taxon>
        <taxon>Anaerolineae</taxon>
        <taxon>Anaerolineales</taxon>
        <taxon>Anaerolineaceae</taxon>
        <taxon>Pelolinea</taxon>
    </lineage>
</organism>
<dbReference type="InterPro" id="IPR051422">
    <property type="entry name" value="AlkB_tRNA_MeTrf/Diox"/>
</dbReference>
<dbReference type="Proteomes" id="UP000256388">
    <property type="component" value="Unassembled WGS sequence"/>
</dbReference>
<dbReference type="EMBL" id="QUMS01000006">
    <property type="protein sequence ID" value="REG04654.1"/>
    <property type="molecule type" value="Genomic_DNA"/>
</dbReference>
<dbReference type="PANTHER" id="PTHR13069:SF21">
    <property type="entry name" value="ALKYLATED DNA REPAIR PROTEIN ALKB HOMOLOG 8"/>
    <property type="match status" value="1"/>
</dbReference>
<dbReference type="RefSeq" id="WP_116226250.1">
    <property type="nucleotide sequence ID" value="NZ_AP018437.1"/>
</dbReference>
<protein>
    <submittedName>
        <fullName evidence="3">Methyltransferase family protein</fullName>
    </submittedName>
</protein>
<comment type="caution">
    <text evidence="3">The sequence shown here is derived from an EMBL/GenBank/DDBJ whole genome shotgun (WGS) entry which is preliminary data.</text>
</comment>
<gene>
    <name evidence="3" type="ORF">DFR64_3002</name>
</gene>
<evidence type="ECO:0000256" key="2">
    <source>
        <dbReference type="ARBA" id="ARBA00022679"/>
    </source>
</evidence>
<sequence>MKDWVIEKIALINQEFYQTFANSFSSTRYRVQPGVARLLNQNTGSLDWLDIGCGNGTLAFACLEMGRTGCYLGCDFSQELLEDARKILTNYTVPAELQLEFRQVNLNSTAWLGELPQKHWLQISLFAVLHHIPAQDKRQQLCRSLRGLLEPGGQVFISVWQLQNSARLLPRIKPWEMVGIPHHEVEEGDVLMDWRAGRQDGENGEALRYVHIFSEKEMSDLANQAGFQVKDSFYSDGHEGNLGLYQIWT</sequence>
<keyword evidence="1 3" id="KW-0489">Methyltransferase</keyword>
<dbReference type="GO" id="GO:0008168">
    <property type="term" value="F:methyltransferase activity"/>
    <property type="evidence" value="ECO:0007669"/>
    <property type="project" value="UniProtKB-KW"/>
</dbReference>
<dbReference type="Pfam" id="PF13489">
    <property type="entry name" value="Methyltransf_23"/>
    <property type="match status" value="1"/>
</dbReference>
<evidence type="ECO:0000313" key="4">
    <source>
        <dbReference type="Proteomes" id="UP000256388"/>
    </source>
</evidence>
<dbReference type="SUPFAM" id="SSF53335">
    <property type="entry name" value="S-adenosyl-L-methionine-dependent methyltransferases"/>
    <property type="match status" value="1"/>
</dbReference>
<evidence type="ECO:0000313" key="3">
    <source>
        <dbReference type="EMBL" id="REG04654.1"/>
    </source>
</evidence>
<keyword evidence="2 3" id="KW-0808">Transferase</keyword>
<evidence type="ECO:0000256" key="1">
    <source>
        <dbReference type="ARBA" id="ARBA00022603"/>
    </source>
</evidence>
<accession>A0A347ZPV0</accession>
<keyword evidence="4" id="KW-1185">Reference proteome</keyword>
<dbReference type="AlphaFoldDB" id="A0A347ZPV0"/>